<name>A0A518BF76_9BACT</name>
<protein>
    <submittedName>
        <fullName evidence="2">Uncharacterized protein</fullName>
    </submittedName>
</protein>
<evidence type="ECO:0000313" key="2">
    <source>
        <dbReference type="EMBL" id="QDU65634.1"/>
    </source>
</evidence>
<accession>A0A518BF76</accession>
<dbReference type="AlphaFoldDB" id="A0A518BF76"/>
<gene>
    <name evidence="2" type="ORF">Pla133_06990</name>
</gene>
<dbReference type="EMBL" id="CP036287">
    <property type="protein sequence ID" value="QDU65634.1"/>
    <property type="molecule type" value="Genomic_DNA"/>
</dbReference>
<feature type="chain" id="PRO_5022083523" evidence="1">
    <location>
        <begin position="18"/>
        <end position="141"/>
    </location>
</feature>
<feature type="signal peptide" evidence="1">
    <location>
        <begin position="1"/>
        <end position="17"/>
    </location>
</feature>
<sequence precursor="true">MQIAKRLLLLWSLAALAGCLSFSFHDNRSSGSYEDDDLRVSWDLRRGGGDARVRRIDALLEPGAAVQEVEILVLADEVEVERWLLRPVEGENRRRVRNLRVPGASEIRLQVLVVPTDGSDADLVVDAGLTVVATPPADVFK</sequence>
<keyword evidence="1" id="KW-0732">Signal</keyword>
<reference evidence="2 3" key="1">
    <citation type="submission" date="2019-02" db="EMBL/GenBank/DDBJ databases">
        <title>Deep-cultivation of Planctomycetes and their phenomic and genomic characterization uncovers novel biology.</title>
        <authorList>
            <person name="Wiegand S."/>
            <person name="Jogler M."/>
            <person name="Boedeker C."/>
            <person name="Pinto D."/>
            <person name="Vollmers J."/>
            <person name="Rivas-Marin E."/>
            <person name="Kohn T."/>
            <person name="Peeters S.H."/>
            <person name="Heuer A."/>
            <person name="Rast P."/>
            <person name="Oberbeckmann S."/>
            <person name="Bunk B."/>
            <person name="Jeske O."/>
            <person name="Meyerdierks A."/>
            <person name="Storesund J.E."/>
            <person name="Kallscheuer N."/>
            <person name="Luecker S."/>
            <person name="Lage O.M."/>
            <person name="Pohl T."/>
            <person name="Merkel B.J."/>
            <person name="Hornburger P."/>
            <person name="Mueller R.-W."/>
            <person name="Bruemmer F."/>
            <person name="Labrenz M."/>
            <person name="Spormann A.M."/>
            <person name="Op den Camp H."/>
            <person name="Overmann J."/>
            <person name="Amann R."/>
            <person name="Jetten M.S.M."/>
            <person name="Mascher T."/>
            <person name="Medema M.H."/>
            <person name="Devos D.P."/>
            <person name="Kaster A.-K."/>
            <person name="Ovreas L."/>
            <person name="Rohde M."/>
            <person name="Galperin M.Y."/>
            <person name="Jogler C."/>
        </authorList>
    </citation>
    <scope>NUCLEOTIDE SEQUENCE [LARGE SCALE GENOMIC DNA]</scope>
    <source>
        <strain evidence="2 3">Pla133</strain>
    </source>
</reference>
<keyword evidence="3" id="KW-1185">Reference proteome</keyword>
<organism evidence="2 3">
    <name type="scientific">Engelhardtia mirabilis</name>
    <dbReference type="NCBI Taxonomy" id="2528011"/>
    <lineage>
        <taxon>Bacteria</taxon>
        <taxon>Pseudomonadati</taxon>
        <taxon>Planctomycetota</taxon>
        <taxon>Planctomycetia</taxon>
        <taxon>Planctomycetia incertae sedis</taxon>
        <taxon>Engelhardtia</taxon>
    </lineage>
</organism>
<dbReference type="RefSeq" id="WP_145062441.1">
    <property type="nucleotide sequence ID" value="NZ_CP036287.1"/>
</dbReference>
<dbReference type="PROSITE" id="PS51257">
    <property type="entry name" value="PROKAR_LIPOPROTEIN"/>
    <property type="match status" value="1"/>
</dbReference>
<evidence type="ECO:0000256" key="1">
    <source>
        <dbReference type="SAM" id="SignalP"/>
    </source>
</evidence>
<dbReference type="Proteomes" id="UP000316921">
    <property type="component" value="Chromosome"/>
</dbReference>
<dbReference type="KEGG" id="pbap:Pla133_06990"/>
<proteinExistence type="predicted"/>
<evidence type="ECO:0000313" key="3">
    <source>
        <dbReference type="Proteomes" id="UP000316921"/>
    </source>
</evidence>